<dbReference type="SMART" id="SM00829">
    <property type="entry name" value="PKS_ER"/>
    <property type="match status" value="1"/>
</dbReference>
<feature type="signal peptide" evidence="1">
    <location>
        <begin position="1"/>
        <end position="26"/>
    </location>
</feature>
<dbReference type="InterPro" id="IPR052733">
    <property type="entry name" value="Chloroplast_QOR"/>
</dbReference>
<dbReference type="Gene3D" id="3.40.50.720">
    <property type="entry name" value="NAD(P)-binding Rossmann-like Domain"/>
    <property type="match status" value="1"/>
</dbReference>
<dbReference type="PANTHER" id="PTHR44013:SF1">
    <property type="entry name" value="ZINC-TYPE ALCOHOL DEHYDROGENASE-LIKE PROTEIN C16A3.02C"/>
    <property type="match status" value="1"/>
</dbReference>
<dbReference type="InterPro" id="IPR020843">
    <property type="entry name" value="ER"/>
</dbReference>
<feature type="domain" description="Enoyl reductase (ER)" evidence="2">
    <location>
        <begin position="64"/>
        <end position="357"/>
    </location>
</feature>
<keyword evidence="1" id="KW-0732">Signal</keyword>
<dbReference type="PANTHER" id="PTHR44013">
    <property type="entry name" value="ZINC-TYPE ALCOHOL DEHYDROGENASE-LIKE PROTEIN C16A3.02C"/>
    <property type="match status" value="1"/>
</dbReference>
<reference evidence="3" key="1">
    <citation type="submission" date="2021-01" db="EMBL/GenBank/DDBJ databases">
        <authorList>
            <person name="Corre E."/>
            <person name="Pelletier E."/>
            <person name="Niang G."/>
            <person name="Scheremetjew M."/>
            <person name="Finn R."/>
            <person name="Kale V."/>
            <person name="Holt S."/>
            <person name="Cochrane G."/>
            <person name="Meng A."/>
            <person name="Brown T."/>
            <person name="Cohen L."/>
        </authorList>
    </citation>
    <scope>NUCLEOTIDE SEQUENCE</scope>
    <source>
        <strain evidence="3">CCMP3105</strain>
    </source>
</reference>
<dbReference type="InterPro" id="IPR013154">
    <property type="entry name" value="ADH-like_N"/>
</dbReference>
<evidence type="ECO:0000259" key="2">
    <source>
        <dbReference type="SMART" id="SM00829"/>
    </source>
</evidence>
<gene>
    <name evidence="3" type="ORF">AMON00008_LOCUS27128</name>
</gene>
<dbReference type="InterPro" id="IPR011032">
    <property type="entry name" value="GroES-like_sf"/>
</dbReference>
<dbReference type="Pfam" id="PF13602">
    <property type="entry name" value="ADH_zinc_N_2"/>
    <property type="match status" value="1"/>
</dbReference>
<dbReference type="SUPFAM" id="SSF50129">
    <property type="entry name" value="GroES-like"/>
    <property type="match status" value="1"/>
</dbReference>
<dbReference type="EMBL" id="HBNR01039197">
    <property type="protein sequence ID" value="CAE4596967.1"/>
    <property type="molecule type" value="Transcribed_RNA"/>
</dbReference>
<dbReference type="CDD" id="cd05289">
    <property type="entry name" value="MDR_like_2"/>
    <property type="match status" value="1"/>
</dbReference>
<evidence type="ECO:0000313" key="3">
    <source>
        <dbReference type="EMBL" id="CAE4596967.1"/>
    </source>
</evidence>
<protein>
    <recommendedName>
        <fullName evidence="2">Enoyl reductase (ER) domain-containing protein</fullName>
    </recommendedName>
</protein>
<name>A0A7S4VQE1_9DINO</name>
<proteinExistence type="predicted"/>
<dbReference type="Gene3D" id="3.90.180.10">
    <property type="entry name" value="Medium-chain alcohol dehydrogenases, catalytic domain"/>
    <property type="match status" value="1"/>
</dbReference>
<sequence>MARSARAAAMIAGLLLLSLPCGLGLAVNIAEGNLTLHAWVAYGNPEPCGMHTVKPSQGCRPHYERLQVTSFGKPSAPPGTALVKVAASSVNPCDWKRFVISPFPYVPGSDFAGVVEQAGSSCGFKAGDEVWGLSLGTYSEYIVHPCSNLGLKPKSYPFEEAGSMGVVGLTGLQALRWAGAPWGASPGPRVLVLGGSGGTGHVGIQLAKAFGASEVITTCSPGNFDFVRELGADRALDYHTENWWEVLPRGSVDVIYDCISLPGTGDRAYQVLADGGKFMTLLKEARVSPAVAKTRPSVSQYYFTCNETETRHLDMLRREAEAGKLNVTIFKTYAGLEKVAEAFNETMEGHNVGKIALRIG</sequence>
<organism evidence="3">
    <name type="scientific">Alexandrium monilatum</name>
    <dbReference type="NCBI Taxonomy" id="311494"/>
    <lineage>
        <taxon>Eukaryota</taxon>
        <taxon>Sar</taxon>
        <taxon>Alveolata</taxon>
        <taxon>Dinophyceae</taxon>
        <taxon>Gonyaulacales</taxon>
        <taxon>Pyrocystaceae</taxon>
        <taxon>Alexandrium</taxon>
    </lineage>
</organism>
<dbReference type="InterPro" id="IPR036291">
    <property type="entry name" value="NAD(P)-bd_dom_sf"/>
</dbReference>
<dbReference type="Pfam" id="PF08240">
    <property type="entry name" value="ADH_N"/>
    <property type="match status" value="1"/>
</dbReference>
<evidence type="ECO:0000256" key="1">
    <source>
        <dbReference type="SAM" id="SignalP"/>
    </source>
</evidence>
<dbReference type="GO" id="GO:0016491">
    <property type="term" value="F:oxidoreductase activity"/>
    <property type="evidence" value="ECO:0007669"/>
    <property type="project" value="InterPro"/>
</dbReference>
<feature type="chain" id="PRO_5031164204" description="Enoyl reductase (ER) domain-containing protein" evidence="1">
    <location>
        <begin position="27"/>
        <end position="360"/>
    </location>
</feature>
<dbReference type="SUPFAM" id="SSF51735">
    <property type="entry name" value="NAD(P)-binding Rossmann-fold domains"/>
    <property type="match status" value="1"/>
</dbReference>
<accession>A0A7S4VQE1</accession>
<dbReference type="AlphaFoldDB" id="A0A7S4VQE1"/>